<gene>
    <name evidence="1" type="ORF">DB32_000413</name>
</gene>
<dbReference type="STRING" id="927083.DB32_000413"/>
<sequence>MRRRRPSSRRAGFTLVEMMVAMTIGALVIASVYTLGGSAARDFQEQQRVTQLQLSTRLALDRVRRDVERAGLHGTPDSMVERTCVTPARRVRAVQLVNEDGGSRAAINAHQAGAANTTTQADLLRLVGNFATSDAYLVRSFDSSGGTAFLQTSWQGFRRSFAADSTGTTIDPTIFQDVFRAGRMLHIQTVQGNHFFVRVASATVSGNSASVSFTPALGVGGTCVVGLGEGALLAPLSEVEYALQANAEDLPTATSSSGADVTGPNVSLVRRERDMVTNAITETRTVLEWAMHFDVDAIFDDTAVGSAPDARLATLYGDELAETNMAARASRVRALVVTIGARSRDQDPNFPWAAPVPGAPPVRFRVFSDRVGAARVRTATAEIGLPNLIQRGL</sequence>
<name>A0A0F6SDD7_9BACT</name>
<evidence type="ECO:0000313" key="1">
    <source>
        <dbReference type="EMBL" id="AKF03264.1"/>
    </source>
</evidence>
<evidence type="ECO:0008006" key="3">
    <source>
        <dbReference type="Google" id="ProtNLM"/>
    </source>
</evidence>
<dbReference type="InterPro" id="IPR012902">
    <property type="entry name" value="N_methyl_site"/>
</dbReference>
<organism evidence="1 2">
    <name type="scientific">Sandaracinus amylolyticus</name>
    <dbReference type="NCBI Taxonomy" id="927083"/>
    <lineage>
        <taxon>Bacteria</taxon>
        <taxon>Pseudomonadati</taxon>
        <taxon>Myxococcota</taxon>
        <taxon>Polyangia</taxon>
        <taxon>Polyangiales</taxon>
        <taxon>Sandaracinaceae</taxon>
        <taxon>Sandaracinus</taxon>
    </lineage>
</organism>
<dbReference type="EMBL" id="CP011125">
    <property type="protein sequence ID" value="AKF03264.1"/>
    <property type="molecule type" value="Genomic_DNA"/>
</dbReference>
<dbReference type="AlphaFoldDB" id="A0A0F6SDD7"/>
<dbReference type="RefSeq" id="WP_053230718.1">
    <property type="nucleotide sequence ID" value="NZ_CP011125.1"/>
</dbReference>
<keyword evidence="2" id="KW-1185">Reference proteome</keyword>
<dbReference type="SUPFAM" id="SSF54523">
    <property type="entry name" value="Pili subunits"/>
    <property type="match status" value="1"/>
</dbReference>
<dbReference type="PROSITE" id="PS00409">
    <property type="entry name" value="PROKAR_NTER_METHYL"/>
    <property type="match status" value="1"/>
</dbReference>
<dbReference type="NCBIfam" id="TIGR02532">
    <property type="entry name" value="IV_pilin_GFxxxE"/>
    <property type="match status" value="1"/>
</dbReference>
<dbReference type="KEGG" id="samy:DB32_000413"/>
<proteinExistence type="predicted"/>
<dbReference type="Pfam" id="PF07963">
    <property type="entry name" value="N_methyl"/>
    <property type="match status" value="1"/>
</dbReference>
<dbReference type="InterPro" id="IPR045584">
    <property type="entry name" value="Pilin-like"/>
</dbReference>
<protein>
    <recommendedName>
        <fullName evidence="3">Type IV fimbrial biogenesis protein PilW</fullName>
    </recommendedName>
</protein>
<accession>A0A0F6SDD7</accession>
<evidence type="ECO:0000313" key="2">
    <source>
        <dbReference type="Proteomes" id="UP000034883"/>
    </source>
</evidence>
<reference evidence="1 2" key="1">
    <citation type="submission" date="2015-03" db="EMBL/GenBank/DDBJ databases">
        <title>Genome assembly of Sandaracinus amylolyticus DSM 53668.</title>
        <authorList>
            <person name="Sharma G."/>
            <person name="Subramanian S."/>
        </authorList>
    </citation>
    <scope>NUCLEOTIDE SEQUENCE [LARGE SCALE GENOMIC DNA]</scope>
    <source>
        <strain evidence="1 2">DSM 53668</strain>
    </source>
</reference>
<dbReference type="Proteomes" id="UP000034883">
    <property type="component" value="Chromosome"/>
</dbReference>